<protein>
    <recommendedName>
        <fullName evidence="2">Heparan-alpha-glucosaminide N-acetyltransferase catalytic domain-containing protein</fullName>
    </recommendedName>
</protein>
<feature type="transmembrane region" description="Helical" evidence="1">
    <location>
        <begin position="50"/>
        <end position="67"/>
    </location>
</feature>
<feature type="transmembrane region" description="Helical" evidence="1">
    <location>
        <begin position="87"/>
        <end position="106"/>
    </location>
</feature>
<dbReference type="RefSeq" id="WP_009125699.1">
    <property type="nucleotide sequence ID" value="NZ_GL882644.1"/>
</dbReference>
<dbReference type="AlphaFoldDB" id="F3PUH1"/>
<feature type="transmembrane region" description="Helical" evidence="1">
    <location>
        <begin position="355"/>
        <end position="373"/>
    </location>
</feature>
<evidence type="ECO:0000256" key="1">
    <source>
        <dbReference type="SAM" id="Phobius"/>
    </source>
</evidence>
<dbReference type="eggNOG" id="COG4299">
    <property type="taxonomic scope" value="Bacteria"/>
</dbReference>
<dbReference type="PANTHER" id="PTHR31061:SF24">
    <property type="entry name" value="LD22376P"/>
    <property type="match status" value="1"/>
</dbReference>
<feature type="transmembrane region" description="Helical" evidence="1">
    <location>
        <begin position="12"/>
        <end position="30"/>
    </location>
</feature>
<keyword evidence="1" id="KW-0812">Transmembrane</keyword>
<feature type="transmembrane region" description="Helical" evidence="1">
    <location>
        <begin position="303"/>
        <end position="324"/>
    </location>
</feature>
<evidence type="ECO:0000313" key="4">
    <source>
        <dbReference type="Proteomes" id="UP000003416"/>
    </source>
</evidence>
<dbReference type="PANTHER" id="PTHR31061">
    <property type="entry name" value="LD22376P"/>
    <property type="match status" value="1"/>
</dbReference>
<keyword evidence="1" id="KW-0472">Membrane</keyword>
<feature type="transmembrane region" description="Helical" evidence="1">
    <location>
        <begin position="160"/>
        <end position="180"/>
    </location>
</feature>
<sequence length="381" mass="42928">MKNNQRLVALDVMRGLTIAGMILVNTPETWSYVYAPLQHARWNGLTPTDVIFPFFLFMMGVSMYISLKKCSFHLSSHLLMKIIRRSLILFLIGTAIYALATFLGTLRDACRQPGFEGNPWKEAFASLPGTRIPGVLQRLGVCYGIGSIIVLTCRHRYIPHLAGGILAGYFLILLFGNGFVHSPENILSVVDRTLFGDNMINDGGIDPEGALSTLPSIAQVLIGFCIGKICIETPDMREKLNKIFLYGSLMLIVGWLFSYGCPLNKRVWTPSFVLVTCGFACLLLGILIWYIDLRKVYKQTWTFEVFGVNPLFCYVLSEVLAILVDYLPLHSATLHERFYSGFLSNCFGDNEWTSFLYAFSLLCSVWLIGVLLYKKKIYIKI</sequence>
<keyword evidence="4" id="KW-1185">Reference proteome</keyword>
<dbReference type="STRING" id="763034.HMPREF9446_02444"/>
<name>F3PUH1_9BACE</name>
<accession>F3PUH1</accession>
<feature type="transmembrane region" description="Helical" evidence="1">
    <location>
        <begin position="272"/>
        <end position="291"/>
    </location>
</feature>
<reference evidence="3 4" key="1">
    <citation type="submission" date="2011-02" db="EMBL/GenBank/DDBJ databases">
        <authorList>
            <person name="Weinstock G."/>
            <person name="Sodergren E."/>
            <person name="Clifton S."/>
            <person name="Fulton L."/>
            <person name="Fulton B."/>
            <person name="Courtney L."/>
            <person name="Fronick C."/>
            <person name="Harrison M."/>
            <person name="Strong C."/>
            <person name="Farmer C."/>
            <person name="Delahaunty K."/>
            <person name="Markovic C."/>
            <person name="Hall O."/>
            <person name="Minx P."/>
            <person name="Tomlinson C."/>
            <person name="Mitreva M."/>
            <person name="Hou S."/>
            <person name="Chen J."/>
            <person name="Wollam A."/>
            <person name="Pepin K.H."/>
            <person name="Johnson M."/>
            <person name="Bhonagiri V."/>
            <person name="Zhang X."/>
            <person name="Suruliraj S."/>
            <person name="Warren W."/>
            <person name="Chinwalla A."/>
            <person name="Mardis E.R."/>
            <person name="Wilson R.K."/>
        </authorList>
    </citation>
    <scope>NUCLEOTIDE SEQUENCE [LARGE SCALE GENOMIC DNA]</scope>
    <source>
        <strain evidence="3 4">YIT 12057</strain>
    </source>
</reference>
<proteinExistence type="predicted"/>
<dbReference type="HOGENOM" id="CLU_029171_4_0_10"/>
<dbReference type="GeneID" id="86049964"/>
<evidence type="ECO:0000259" key="2">
    <source>
        <dbReference type="Pfam" id="PF07786"/>
    </source>
</evidence>
<organism evidence="3 4">
    <name type="scientific">Bacteroides fluxus YIT 12057</name>
    <dbReference type="NCBI Taxonomy" id="763034"/>
    <lineage>
        <taxon>Bacteria</taxon>
        <taxon>Pseudomonadati</taxon>
        <taxon>Bacteroidota</taxon>
        <taxon>Bacteroidia</taxon>
        <taxon>Bacteroidales</taxon>
        <taxon>Bacteroidaceae</taxon>
        <taxon>Bacteroides</taxon>
    </lineage>
</organism>
<dbReference type="EMBL" id="AFBN01000047">
    <property type="protein sequence ID" value="EGF56042.1"/>
    <property type="molecule type" value="Genomic_DNA"/>
</dbReference>
<comment type="caution">
    <text evidence="3">The sequence shown here is derived from an EMBL/GenBank/DDBJ whole genome shotgun (WGS) entry which is preliminary data.</text>
</comment>
<gene>
    <name evidence="3" type="ORF">HMPREF9446_02444</name>
</gene>
<evidence type="ECO:0000313" key="3">
    <source>
        <dbReference type="EMBL" id="EGF56042.1"/>
    </source>
</evidence>
<dbReference type="InterPro" id="IPR012429">
    <property type="entry name" value="HGSNAT_cat"/>
</dbReference>
<feature type="transmembrane region" description="Helical" evidence="1">
    <location>
        <begin position="209"/>
        <end position="231"/>
    </location>
</feature>
<feature type="domain" description="Heparan-alpha-glucosaminide N-acetyltransferase catalytic" evidence="2">
    <location>
        <begin position="6"/>
        <end position="102"/>
    </location>
</feature>
<dbReference type="Pfam" id="PF07786">
    <property type="entry name" value="HGSNAT_cat"/>
    <property type="match status" value="1"/>
</dbReference>
<keyword evidence="1" id="KW-1133">Transmembrane helix</keyword>
<feature type="transmembrane region" description="Helical" evidence="1">
    <location>
        <begin position="135"/>
        <end position="153"/>
    </location>
</feature>
<feature type="transmembrane region" description="Helical" evidence="1">
    <location>
        <begin position="243"/>
        <end position="260"/>
    </location>
</feature>
<dbReference type="Proteomes" id="UP000003416">
    <property type="component" value="Unassembled WGS sequence"/>
</dbReference>